<dbReference type="SUPFAM" id="SSF55874">
    <property type="entry name" value="ATPase domain of HSP90 chaperone/DNA topoisomerase II/histidine kinase"/>
    <property type="match status" value="1"/>
</dbReference>
<dbReference type="NCBIfam" id="TIGR00229">
    <property type="entry name" value="sensory_box"/>
    <property type="match status" value="3"/>
</dbReference>
<dbReference type="GO" id="GO:0005524">
    <property type="term" value="F:ATP binding"/>
    <property type="evidence" value="ECO:0007669"/>
    <property type="project" value="UniProtKB-KW"/>
</dbReference>
<dbReference type="PROSITE" id="PS50109">
    <property type="entry name" value="HIS_KIN"/>
    <property type="match status" value="1"/>
</dbReference>
<dbReference type="Proteomes" id="UP000297900">
    <property type="component" value="Unassembled WGS sequence"/>
</dbReference>
<evidence type="ECO:0000313" key="12">
    <source>
        <dbReference type="EMBL" id="TFE19470.1"/>
    </source>
</evidence>
<feature type="domain" description="PAC" evidence="11">
    <location>
        <begin position="337"/>
        <end position="388"/>
    </location>
</feature>
<dbReference type="PROSITE" id="PS50113">
    <property type="entry name" value="PAC"/>
    <property type="match status" value="3"/>
</dbReference>
<evidence type="ECO:0000259" key="9">
    <source>
        <dbReference type="PROSITE" id="PS50109"/>
    </source>
</evidence>
<dbReference type="AlphaFoldDB" id="A0A4Y8LP40"/>
<evidence type="ECO:0000256" key="1">
    <source>
        <dbReference type="ARBA" id="ARBA00000085"/>
    </source>
</evidence>
<dbReference type="Pfam" id="PF13426">
    <property type="entry name" value="PAS_9"/>
    <property type="match status" value="2"/>
</dbReference>
<keyword evidence="4" id="KW-0808">Transferase</keyword>
<dbReference type="PROSITE" id="PS50112">
    <property type="entry name" value="PAS"/>
    <property type="match status" value="2"/>
</dbReference>
<name>A0A4Y8LP40_9BACL</name>
<sequence length="604" mass="68381">MTINNNYLSRDINEMLVLNSFLNLTSDGVYVIDLSGRVLEVNKKFEELHGWSREEIVGKELPLTPLEWEKSMKVVERVLRGEQVTVFEAVKFAKNGSYFYADVTVSPVNNENGELVAFVVIERDITDKKHAEDRLRESEERYRVLVDCSPEPIVVSHDFKIVFANPATVKLMGADSPEMLVGQPVSRFIHAEDLAALPDFVDKLYKNGKASESVELRLIRFDGNIIHTEYRAVPIEFQGVRSVQLLFRDVTDRKKAESELAVKEKELGRVLKLSPEPIFLHQAGIITFVNDMGIKLLKGTKIEEFVGLPIIDFVCPSYHPIILKRMESVVQIDDYMEFIELKLKSMDGELIDVEAASVCVHKDIRKPVVQVVIRDLTERKKTEEMIRRSDKLSIAGELAAGVAHEIRNPLTSLKGFMQLLKSKNTDYVDIMLMEIDRISYIVNEFIGMAKPQALNFIKCDLRNLIDNVIIFMQPQALLFNVQMKVNVDPPILPLECEPNQIKQVYMNVLKNAIESMPQGGEVEITVYMKENGNIMTRIVDQGVGIPENRMERIGEPFFSLKESGTGLGLMVCHRIIEAHGGMITIRSVVNEGTTLEIELPSSMG</sequence>
<dbReference type="InterPro" id="IPR005467">
    <property type="entry name" value="His_kinase_dom"/>
</dbReference>
<comment type="caution">
    <text evidence="12">The sequence shown here is derived from an EMBL/GenBank/DDBJ whole genome shotgun (WGS) entry which is preliminary data.</text>
</comment>
<dbReference type="Gene3D" id="1.10.287.130">
    <property type="match status" value="1"/>
</dbReference>
<dbReference type="InterPro" id="IPR036097">
    <property type="entry name" value="HisK_dim/P_sf"/>
</dbReference>
<feature type="domain" description="Histidine kinase" evidence="9">
    <location>
        <begin position="401"/>
        <end position="603"/>
    </location>
</feature>
<dbReference type="PANTHER" id="PTHR43065">
    <property type="entry name" value="SENSOR HISTIDINE KINASE"/>
    <property type="match status" value="1"/>
</dbReference>
<organism evidence="12 13">
    <name type="scientific">Cohnella luojiensis</name>
    <dbReference type="NCBI Taxonomy" id="652876"/>
    <lineage>
        <taxon>Bacteria</taxon>
        <taxon>Bacillati</taxon>
        <taxon>Bacillota</taxon>
        <taxon>Bacilli</taxon>
        <taxon>Bacillales</taxon>
        <taxon>Paenibacillaceae</taxon>
        <taxon>Cohnella</taxon>
    </lineage>
</organism>
<dbReference type="Pfam" id="PF02518">
    <property type="entry name" value="HATPase_c"/>
    <property type="match status" value="1"/>
</dbReference>
<evidence type="ECO:0000259" key="10">
    <source>
        <dbReference type="PROSITE" id="PS50112"/>
    </source>
</evidence>
<dbReference type="SMART" id="SM00091">
    <property type="entry name" value="PAS"/>
    <property type="match status" value="3"/>
</dbReference>
<dbReference type="PANTHER" id="PTHR43065:SF34">
    <property type="entry name" value="SPORULATION KINASE A"/>
    <property type="match status" value="1"/>
</dbReference>
<evidence type="ECO:0000256" key="7">
    <source>
        <dbReference type="ARBA" id="ARBA00022840"/>
    </source>
</evidence>
<protein>
    <recommendedName>
        <fullName evidence="2">histidine kinase</fullName>
        <ecNumber evidence="2">2.7.13.3</ecNumber>
    </recommendedName>
</protein>
<dbReference type="SUPFAM" id="SSF47384">
    <property type="entry name" value="Homodimeric domain of signal transducing histidine kinase"/>
    <property type="match status" value="1"/>
</dbReference>
<dbReference type="InterPro" id="IPR000014">
    <property type="entry name" value="PAS"/>
</dbReference>
<dbReference type="SMART" id="SM00387">
    <property type="entry name" value="HATPase_c"/>
    <property type="match status" value="1"/>
</dbReference>
<dbReference type="InterPro" id="IPR036890">
    <property type="entry name" value="HATPase_C_sf"/>
</dbReference>
<dbReference type="InterPro" id="IPR003661">
    <property type="entry name" value="HisK_dim/P_dom"/>
</dbReference>
<dbReference type="SUPFAM" id="SSF55785">
    <property type="entry name" value="PYP-like sensor domain (PAS domain)"/>
    <property type="match status" value="3"/>
</dbReference>
<feature type="domain" description="PAC" evidence="11">
    <location>
        <begin position="80"/>
        <end position="137"/>
    </location>
</feature>
<evidence type="ECO:0000259" key="11">
    <source>
        <dbReference type="PROSITE" id="PS50113"/>
    </source>
</evidence>
<comment type="catalytic activity">
    <reaction evidence="1">
        <text>ATP + protein L-histidine = ADP + protein N-phospho-L-histidine.</text>
        <dbReference type="EC" id="2.7.13.3"/>
    </reaction>
</comment>
<dbReference type="CDD" id="cd00082">
    <property type="entry name" value="HisKA"/>
    <property type="match status" value="1"/>
</dbReference>
<evidence type="ECO:0000256" key="2">
    <source>
        <dbReference type="ARBA" id="ARBA00012438"/>
    </source>
</evidence>
<dbReference type="GO" id="GO:0006355">
    <property type="term" value="P:regulation of DNA-templated transcription"/>
    <property type="evidence" value="ECO:0007669"/>
    <property type="project" value="InterPro"/>
</dbReference>
<gene>
    <name evidence="12" type="ORF">E2980_23195</name>
</gene>
<dbReference type="EMBL" id="SOMN01000060">
    <property type="protein sequence ID" value="TFE19470.1"/>
    <property type="molecule type" value="Genomic_DNA"/>
</dbReference>
<keyword evidence="6 12" id="KW-0418">Kinase</keyword>
<dbReference type="SMART" id="SM00086">
    <property type="entry name" value="PAC"/>
    <property type="match status" value="3"/>
</dbReference>
<dbReference type="Pfam" id="PF00512">
    <property type="entry name" value="HisKA"/>
    <property type="match status" value="1"/>
</dbReference>
<dbReference type="PRINTS" id="PR00344">
    <property type="entry name" value="BCTRLSENSOR"/>
</dbReference>
<feature type="domain" description="PAC" evidence="11">
    <location>
        <begin position="212"/>
        <end position="262"/>
    </location>
</feature>
<reference evidence="12 13" key="1">
    <citation type="submission" date="2019-03" db="EMBL/GenBank/DDBJ databases">
        <title>Cohnella endophytica sp. nov., a novel endophytic bacterium isolated from bark of Sonneratia apetala.</title>
        <authorList>
            <person name="Tuo L."/>
        </authorList>
    </citation>
    <scope>NUCLEOTIDE SEQUENCE [LARGE SCALE GENOMIC DNA]</scope>
    <source>
        <strain evidence="12 13">CCTCC AB 208254</strain>
    </source>
</reference>
<proteinExistence type="predicted"/>
<dbReference type="InterPro" id="IPR001610">
    <property type="entry name" value="PAC"/>
</dbReference>
<feature type="domain" description="PAS" evidence="10">
    <location>
        <begin position="138"/>
        <end position="208"/>
    </location>
</feature>
<evidence type="ECO:0000313" key="13">
    <source>
        <dbReference type="Proteomes" id="UP000297900"/>
    </source>
</evidence>
<keyword evidence="13" id="KW-1185">Reference proteome</keyword>
<dbReference type="InterPro" id="IPR004358">
    <property type="entry name" value="Sig_transdc_His_kin-like_C"/>
</dbReference>
<keyword evidence="8" id="KW-0902">Two-component regulatory system</keyword>
<dbReference type="GO" id="GO:0000155">
    <property type="term" value="F:phosphorelay sensor kinase activity"/>
    <property type="evidence" value="ECO:0007669"/>
    <property type="project" value="InterPro"/>
</dbReference>
<dbReference type="InterPro" id="IPR003594">
    <property type="entry name" value="HATPase_dom"/>
</dbReference>
<evidence type="ECO:0000256" key="4">
    <source>
        <dbReference type="ARBA" id="ARBA00022679"/>
    </source>
</evidence>
<dbReference type="EC" id="2.7.13.3" evidence="2"/>
<feature type="domain" description="PAS" evidence="10">
    <location>
        <begin position="14"/>
        <end position="61"/>
    </location>
</feature>
<evidence type="ECO:0000256" key="5">
    <source>
        <dbReference type="ARBA" id="ARBA00022741"/>
    </source>
</evidence>
<evidence type="ECO:0000256" key="8">
    <source>
        <dbReference type="ARBA" id="ARBA00023012"/>
    </source>
</evidence>
<dbReference type="SMART" id="SM00388">
    <property type="entry name" value="HisKA"/>
    <property type="match status" value="1"/>
</dbReference>
<keyword evidence="5" id="KW-0547">Nucleotide-binding</keyword>
<keyword evidence="7" id="KW-0067">ATP-binding</keyword>
<evidence type="ECO:0000256" key="3">
    <source>
        <dbReference type="ARBA" id="ARBA00022553"/>
    </source>
</evidence>
<accession>A0A4Y8LP40</accession>
<keyword evidence="3" id="KW-0597">Phosphoprotein</keyword>
<dbReference type="Gene3D" id="3.30.565.10">
    <property type="entry name" value="Histidine kinase-like ATPase, C-terminal domain"/>
    <property type="match status" value="1"/>
</dbReference>
<dbReference type="InterPro" id="IPR013767">
    <property type="entry name" value="PAS_fold"/>
</dbReference>
<dbReference type="InterPro" id="IPR035965">
    <property type="entry name" value="PAS-like_dom_sf"/>
</dbReference>
<dbReference type="Gene3D" id="3.30.450.20">
    <property type="entry name" value="PAS domain"/>
    <property type="match status" value="3"/>
</dbReference>
<dbReference type="CDD" id="cd00130">
    <property type="entry name" value="PAS"/>
    <property type="match status" value="2"/>
</dbReference>
<evidence type="ECO:0000256" key="6">
    <source>
        <dbReference type="ARBA" id="ARBA00022777"/>
    </source>
</evidence>
<dbReference type="CDD" id="cd00075">
    <property type="entry name" value="HATPase"/>
    <property type="match status" value="1"/>
</dbReference>
<dbReference type="Pfam" id="PF00989">
    <property type="entry name" value="PAS"/>
    <property type="match status" value="1"/>
</dbReference>
<dbReference type="InterPro" id="IPR000700">
    <property type="entry name" value="PAS-assoc_C"/>
</dbReference>